<evidence type="ECO:0000313" key="3">
    <source>
        <dbReference type="Proteomes" id="UP000655225"/>
    </source>
</evidence>
<comment type="caution">
    <text evidence="2">The sequence shown here is derived from an EMBL/GenBank/DDBJ whole genome shotgun (WGS) entry which is preliminary data.</text>
</comment>
<feature type="transmembrane region" description="Helical" evidence="1">
    <location>
        <begin position="409"/>
        <end position="433"/>
    </location>
</feature>
<accession>A0A834Y8F3</accession>
<keyword evidence="1" id="KW-1133">Transmembrane helix</keyword>
<organism evidence="2 3">
    <name type="scientific">Tetracentron sinense</name>
    <name type="common">Spur-leaf</name>
    <dbReference type="NCBI Taxonomy" id="13715"/>
    <lineage>
        <taxon>Eukaryota</taxon>
        <taxon>Viridiplantae</taxon>
        <taxon>Streptophyta</taxon>
        <taxon>Embryophyta</taxon>
        <taxon>Tracheophyta</taxon>
        <taxon>Spermatophyta</taxon>
        <taxon>Magnoliopsida</taxon>
        <taxon>Trochodendrales</taxon>
        <taxon>Trochodendraceae</taxon>
        <taxon>Tetracentron</taxon>
    </lineage>
</organism>
<keyword evidence="3" id="KW-1185">Reference proteome</keyword>
<name>A0A834Y8F3_TETSI</name>
<dbReference type="AlphaFoldDB" id="A0A834Y8F3"/>
<proteinExistence type="predicted"/>
<dbReference type="OrthoDB" id="591587at2759"/>
<dbReference type="InterPro" id="IPR004158">
    <property type="entry name" value="DUF247_pln"/>
</dbReference>
<dbReference type="Pfam" id="PF03140">
    <property type="entry name" value="DUF247"/>
    <property type="match status" value="1"/>
</dbReference>
<sequence length="435" mass="50245">MPTRGATVSNNNDALIEIRDVKNKQLASSIQRKLFRKSPLSPKCCIFRVPTILRRHNKSAYEPHIISIGPFHHGKKALKAMEKIKLWYLHDLISRAPTPNTSLEGFIKEISELEKSARDCYAEPINLEGDKFVEMMVVDGCFIIELFRKRNSQTVLVDKNDPTFNMPWVQLALQNDLLLLENQLPWCVLECLFNLTTTVHHQQGTPSLADLALKFFRYMMLMTVTAKPNSRFETKHLLDLVRSSLLSPIADTEPDYTGWEVIPSVTDLLQSGVRFKTGNPENILNVKFKKGVLEIPSILLQENAETIFRNLIAFEQCDHERTNRITSFAILLDNLINTSKDVDFLSQKGIIVNFLSSEDISLFFNRLYNDALVNQFYYGTLCWDLNKYRQKPWNRRCATLKREYFNTPWSILSFIAALMILLFTFTQTLFTILSY</sequence>
<protein>
    <submittedName>
        <fullName evidence="2">Uncharacterized protein</fullName>
    </submittedName>
</protein>
<keyword evidence="1" id="KW-0472">Membrane</keyword>
<gene>
    <name evidence="2" type="ORF">HHK36_031816</name>
</gene>
<dbReference type="PANTHER" id="PTHR31170:SF17">
    <property type="match status" value="1"/>
</dbReference>
<dbReference type="Proteomes" id="UP000655225">
    <property type="component" value="Unassembled WGS sequence"/>
</dbReference>
<reference evidence="2 3" key="1">
    <citation type="submission" date="2020-04" db="EMBL/GenBank/DDBJ databases">
        <title>Plant Genome Project.</title>
        <authorList>
            <person name="Zhang R.-G."/>
        </authorList>
    </citation>
    <scope>NUCLEOTIDE SEQUENCE [LARGE SCALE GENOMIC DNA]</scope>
    <source>
        <strain evidence="2">YNK0</strain>
        <tissue evidence="2">Leaf</tissue>
    </source>
</reference>
<dbReference type="EMBL" id="JABCRI010000247">
    <property type="protein sequence ID" value="KAF8370147.1"/>
    <property type="molecule type" value="Genomic_DNA"/>
</dbReference>
<keyword evidence="1" id="KW-0812">Transmembrane</keyword>
<dbReference type="OMA" id="WPQWRAY"/>
<dbReference type="PANTHER" id="PTHR31170">
    <property type="entry name" value="BNAC04G53230D PROTEIN"/>
    <property type="match status" value="1"/>
</dbReference>
<evidence type="ECO:0000313" key="2">
    <source>
        <dbReference type="EMBL" id="KAF8370147.1"/>
    </source>
</evidence>
<evidence type="ECO:0000256" key="1">
    <source>
        <dbReference type="SAM" id="Phobius"/>
    </source>
</evidence>